<dbReference type="AlphaFoldDB" id="A0A9P9IRS3"/>
<proteinExistence type="predicted"/>
<dbReference type="Proteomes" id="UP000738349">
    <property type="component" value="Unassembled WGS sequence"/>
</dbReference>
<dbReference type="EMBL" id="JAGMUV010000016">
    <property type="protein sequence ID" value="KAH7132828.1"/>
    <property type="molecule type" value="Genomic_DNA"/>
</dbReference>
<reference evidence="2" key="1">
    <citation type="journal article" date="2021" name="Nat. Commun.">
        <title>Genetic determinants of endophytism in the Arabidopsis root mycobiome.</title>
        <authorList>
            <person name="Mesny F."/>
            <person name="Miyauchi S."/>
            <person name="Thiergart T."/>
            <person name="Pickel B."/>
            <person name="Atanasova L."/>
            <person name="Karlsson M."/>
            <person name="Huettel B."/>
            <person name="Barry K.W."/>
            <person name="Haridas S."/>
            <person name="Chen C."/>
            <person name="Bauer D."/>
            <person name="Andreopoulos W."/>
            <person name="Pangilinan J."/>
            <person name="LaButti K."/>
            <person name="Riley R."/>
            <person name="Lipzen A."/>
            <person name="Clum A."/>
            <person name="Drula E."/>
            <person name="Henrissat B."/>
            <person name="Kohler A."/>
            <person name="Grigoriev I.V."/>
            <person name="Martin F.M."/>
            <person name="Hacquard S."/>
        </authorList>
    </citation>
    <scope>NUCLEOTIDE SEQUENCE</scope>
    <source>
        <strain evidence="2">MPI-CAGE-AT-0147</strain>
    </source>
</reference>
<organism evidence="2 3">
    <name type="scientific">Dactylonectria macrodidyma</name>
    <dbReference type="NCBI Taxonomy" id="307937"/>
    <lineage>
        <taxon>Eukaryota</taxon>
        <taxon>Fungi</taxon>
        <taxon>Dikarya</taxon>
        <taxon>Ascomycota</taxon>
        <taxon>Pezizomycotina</taxon>
        <taxon>Sordariomycetes</taxon>
        <taxon>Hypocreomycetidae</taxon>
        <taxon>Hypocreales</taxon>
        <taxon>Nectriaceae</taxon>
        <taxon>Dactylonectria</taxon>
    </lineage>
</organism>
<feature type="compositionally biased region" description="Basic and acidic residues" evidence="1">
    <location>
        <begin position="77"/>
        <end position="92"/>
    </location>
</feature>
<evidence type="ECO:0000256" key="1">
    <source>
        <dbReference type="SAM" id="MobiDB-lite"/>
    </source>
</evidence>
<protein>
    <submittedName>
        <fullName evidence="2">Uncharacterized protein</fullName>
    </submittedName>
</protein>
<evidence type="ECO:0000313" key="2">
    <source>
        <dbReference type="EMBL" id="KAH7132828.1"/>
    </source>
</evidence>
<sequence>MPKHADSVIPTGSSSSSNDYAVFDPNSDSDWEDDTPFEFPKIPYQRRTTRGESLLSRGLKKMKQKKSSGQSIGEDAPTTHDKQDKQEEQMGKEEEDIYQSRTIDEKITKCSSVHFDPASHVDSGHVIVSNGYNSTGW</sequence>
<feature type="compositionally biased region" description="Acidic residues" evidence="1">
    <location>
        <begin position="27"/>
        <end position="36"/>
    </location>
</feature>
<name>A0A9P9IRS3_9HYPO</name>
<gene>
    <name evidence="2" type="ORF">EDB81DRAFT_887948</name>
</gene>
<feature type="region of interest" description="Disordered" evidence="1">
    <location>
        <begin position="1"/>
        <end position="102"/>
    </location>
</feature>
<evidence type="ECO:0000313" key="3">
    <source>
        <dbReference type="Proteomes" id="UP000738349"/>
    </source>
</evidence>
<keyword evidence="3" id="KW-1185">Reference proteome</keyword>
<feature type="compositionally biased region" description="Polar residues" evidence="1">
    <location>
        <begin position="10"/>
        <end position="19"/>
    </location>
</feature>
<comment type="caution">
    <text evidence="2">The sequence shown here is derived from an EMBL/GenBank/DDBJ whole genome shotgun (WGS) entry which is preliminary data.</text>
</comment>
<feature type="region of interest" description="Disordered" evidence="1">
    <location>
        <begin position="118"/>
        <end position="137"/>
    </location>
</feature>
<accession>A0A9P9IRS3</accession>